<reference evidence="2" key="1">
    <citation type="journal article" date="2020" name="Stud. Mycol.">
        <title>101 Dothideomycetes genomes: a test case for predicting lifestyles and emergence of pathogens.</title>
        <authorList>
            <person name="Haridas S."/>
            <person name="Albert R."/>
            <person name="Binder M."/>
            <person name="Bloem J."/>
            <person name="Labutti K."/>
            <person name="Salamov A."/>
            <person name="Andreopoulos B."/>
            <person name="Baker S."/>
            <person name="Barry K."/>
            <person name="Bills G."/>
            <person name="Bluhm B."/>
            <person name="Cannon C."/>
            <person name="Castanera R."/>
            <person name="Culley D."/>
            <person name="Daum C."/>
            <person name="Ezra D."/>
            <person name="Gonzalez J."/>
            <person name="Henrissat B."/>
            <person name="Kuo A."/>
            <person name="Liang C."/>
            <person name="Lipzen A."/>
            <person name="Lutzoni F."/>
            <person name="Magnuson J."/>
            <person name="Mondo S."/>
            <person name="Nolan M."/>
            <person name="Ohm R."/>
            <person name="Pangilinan J."/>
            <person name="Park H.-J."/>
            <person name="Ramirez L."/>
            <person name="Alfaro M."/>
            <person name="Sun H."/>
            <person name="Tritt A."/>
            <person name="Yoshinaga Y."/>
            <person name="Zwiers L.-H."/>
            <person name="Turgeon B."/>
            <person name="Goodwin S."/>
            <person name="Spatafora J."/>
            <person name="Crous P."/>
            <person name="Grigoriev I."/>
        </authorList>
    </citation>
    <scope>NUCLEOTIDE SEQUENCE</scope>
    <source>
        <strain evidence="2">CBS 115976</strain>
    </source>
</reference>
<dbReference type="EMBL" id="MU004239">
    <property type="protein sequence ID" value="KAF2666271.1"/>
    <property type="molecule type" value="Genomic_DNA"/>
</dbReference>
<sequence length="210" mass="23430">MVPKKAATAATAGRKTRSATKKNPAQESDDEYDAVSDAQDDDTQKSASASSCESDAPSGKRKKSTAKKKDMPVAKKQKKSKPKVAAARPRQTPAVVSKDHTLEELPQKDPKNVFTEKWRSLREQISVIKVVEPTPLKEPAVLMRELINSELPARRKFYLPQDGIVKREVQVNYDPGDEDLTHEAKGSEIEEMKRKFEEAGSVRWDIDSIV</sequence>
<protein>
    <submittedName>
        <fullName evidence="2">Uncharacterized protein</fullName>
    </submittedName>
</protein>
<dbReference type="Proteomes" id="UP000799302">
    <property type="component" value="Unassembled WGS sequence"/>
</dbReference>
<evidence type="ECO:0000256" key="1">
    <source>
        <dbReference type="SAM" id="MobiDB-lite"/>
    </source>
</evidence>
<evidence type="ECO:0000313" key="3">
    <source>
        <dbReference type="Proteomes" id="UP000799302"/>
    </source>
</evidence>
<feature type="compositionally biased region" description="Basic and acidic residues" evidence="1">
    <location>
        <begin position="97"/>
        <end position="109"/>
    </location>
</feature>
<gene>
    <name evidence="2" type="ORF">BT63DRAFT_416665</name>
</gene>
<evidence type="ECO:0000313" key="2">
    <source>
        <dbReference type="EMBL" id="KAF2666271.1"/>
    </source>
</evidence>
<feature type="compositionally biased region" description="Acidic residues" evidence="1">
    <location>
        <begin position="27"/>
        <end position="41"/>
    </location>
</feature>
<keyword evidence="3" id="KW-1185">Reference proteome</keyword>
<dbReference type="AlphaFoldDB" id="A0A6A6U3V4"/>
<organism evidence="2 3">
    <name type="scientific">Microthyrium microscopicum</name>
    <dbReference type="NCBI Taxonomy" id="703497"/>
    <lineage>
        <taxon>Eukaryota</taxon>
        <taxon>Fungi</taxon>
        <taxon>Dikarya</taxon>
        <taxon>Ascomycota</taxon>
        <taxon>Pezizomycotina</taxon>
        <taxon>Dothideomycetes</taxon>
        <taxon>Dothideomycetes incertae sedis</taxon>
        <taxon>Microthyriales</taxon>
        <taxon>Microthyriaceae</taxon>
        <taxon>Microthyrium</taxon>
    </lineage>
</organism>
<feature type="compositionally biased region" description="Low complexity" evidence="1">
    <location>
        <begin position="1"/>
        <end position="13"/>
    </location>
</feature>
<accession>A0A6A6U3V4</accession>
<proteinExistence type="predicted"/>
<name>A0A6A6U3V4_9PEZI</name>
<feature type="region of interest" description="Disordered" evidence="1">
    <location>
        <begin position="1"/>
        <end position="109"/>
    </location>
</feature>